<dbReference type="Pfam" id="PF18758">
    <property type="entry name" value="KDZ"/>
    <property type="match status" value="1"/>
</dbReference>
<dbReference type="EMBL" id="JANVFU010000002">
    <property type="protein sequence ID" value="KAJ3749679.1"/>
    <property type="molecule type" value="Genomic_DNA"/>
</dbReference>
<proteinExistence type="predicted"/>
<dbReference type="Proteomes" id="UP001142393">
    <property type="component" value="Unassembled WGS sequence"/>
</dbReference>
<name>A0A9W8P9S6_9AGAR</name>
<evidence type="ECO:0008006" key="4">
    <source>
        <dbReference type="Google" id="ProtNLM"/>
    </source>
</evidence>
<protein>
    <recommendedName>
        <fullName evidence="4">CxC1-like cysteine cluster associated with KDZ transposases domain-containing protein</fullName>
    </recommendedName>
</protein>
<comment type="caution">
    <text evidence="2">The sequence shown here is derived from an EMBL/GenBank/DDBJ whole genome shotgun (WGS) entry which is preliminary data.</text>
</comment>
<sequence>MGRPPKSNIRQRRKHTREPLFSLYDDIDNQPRTSGLVLLNPTQRKEKKAKAHRDFITRRVVQTTSILKRRAAQKHRDGEDDRLYTEVLMELDEDEGPSALNDDNGSDFMPILSSGDWEDDDTAEEEEEHLLYFQAKGAIYDFELTEHRSRRNKTILDQERWEEQMPDLVEAYLDHCYRRRLGRPFEETVKERHSILVWSVFEHSLHDIPVFQCDRLQNASYIRSGFLPFNPLLNKSLVSLQMVELYHHLFMRCPRLGVQPFLRALCDLQGVRFKNNLSVQFSSAYDLYIRLTESVRSRVLTSLDRTTPDWRMLNTCPPCQYEVEGEEPQPIRMMLAVDGNNSLKRFERRERKEDGTLLGPTREKPDVRIGGGDYFLQPSQVDLWDEPNWWKWVDWTPMEKADRIACTDRWSNLNEAKTARSFGSFDINGIFAGFCRHSFVLAFSDMMKTGEQSKYLLSLLHHFMSACRKDRRRRGFPEEPMGSLAVGYDIACGMVDKIARGPLSQLAKDERLQMMIGLLHGYAHNRLCQLTFLMLYIYGAGIEDLEVCERFFSHSNALASVTRYMSKFRRRQAISSYAYHRDNFETYANLSKFIHSNYRQALCIIGRSKETAKTLRDLGLLDTEKVIGYIDEERAYLESRNSTPEAELLTSNYYRALVKLSDCREKLRRARRTFRSYEKGELSVSGEESLYLSERQMVNEQELEAKLLVDVQSLEERLGLRADQRWCKGSEHWKKAEELVAMSKYQSSLDKLEGLIVARIFELSRMNVSGTGASFDYCMRKIFNQALGTGYKMRQHIGHAMQKRSTAIRSALENYNEAAAKLTPPRKLLDWDDVLNYTYLSEFDFLRDTRSDVRDKVWAKPAVRQAMSELFKLLRAQEEICKLNIEIKRLVTYMKEEEEYLSSVARNIQRTNAALAYQIRRYRDERRRFNSTHHKRLDSIRKLPGFAPINVHYFHPGVGLRRQTVQGHVEEGEMELQADDNDNDDDDEEDDGEGDDQESEVDDRAEAALAVANDNVL</sequence>
<reference evidence="2 3" key="1">
    <citation type="journal article" date="2023" name="Proc. Natl. Acad. Sci. U.S.A.">
        <title>A global phylogenomic analysis of the shiitake genus Lentinula.</title>
        <authorList>
            <person name="Sierra-Patev S."/>
            <person name="Min B."/>
            <person name="Naranjo-Ortiz M."/>
            <person name="Looney B."/>
            <person name="Konkel Z."/>
            <person name="Slot J.C."/>
            <person name="Sakamoto Y."/>
            <person name="Steenwyk J.L."/>
            <person name="Rokas A."/>
            <person name="Carro J."/>
            <person name="Camarero S."/>
            <person name="Ferreira P."/>
            <person name="Molpeceres G."/>
            <person name="Ruiz-Duenas F.J."/>
            <person name="Serrano A."/>
            <person name="Henrissat B."/>
            <person name="Drula E."/>
            <person name="Hughes K.W."/>
            <person name="Mata J.L."/>
            <person name="Ishikawa N.K."/>
            <person name="Vargas-Isla R."/>
            <person name="Ushijima S."/>
            <person name="Smith C.A."/>
            <person name="Donoghue J."/>
            <person name="Ahrendt S."/>
            <person name="Andreopoulos W."/>
            <person name="He G."/>
            <person name="LaButti K."/>
            <person name="Lipzen A."/>
            <person name="Ng V."/>
            <person name="Riley R."/>
            <person name="Sandor L."/>
            <person name="Barry K."/>
            <person name="Martinez A.T."/>
            <person name="Xiao Y."/>
            <person name="Gibbons J.G."/>
            <person name="Terashima K."/>
            <person name="Grigoriev I.V."/>
            <person name="Hibbett D."/>
        </authorList>
    </citation>
    <scope>NUCLEOTIDE SEQUENCE [LARGE SCALE GENOMIC DNA]</scope>
    <source>
        <strain evidence="2 3">TFB7810</strain>
    </source>
</reference>
<dbReference type="InterPro" id="IPR040521">
    <property type="entry name" value="KDZ"/>
</dbReference>
<dbReference type="AlphaFoldDB" id="A0A9W8P9S6"/>
<feature type="compositionally biased region" description="Acidic residues" evidence="1">
    <location>
        <begin position="973"/>
        <end position="1003"/>
    </location>
</feature>
<evidence type="ECO:0000313" key="2">
    <source>
        <dbReference type="EMBL" id="KAJ3749679.1"/>
    </source>
</evidence>
<feature type="region of interest" description="Disordered" evidence="1">
    <location>
        <begin position="973"/>
        <end position="1005"/>
    </location>
</feature>
<organism evidence="2 3">
    <name type="scientific">Lentinula detonsa</name>
    <dbReference type="NCBI Taxonomy" id="2804962"/>
    <lineage>
        <taxon>Eukaryota</taxon>
        <taxon>Fungi</taxon>
        <taxon>Dikarya</taxon>
        <taxon>Basidiomycota</taxon>
        <taxon>Agaricomycotina</taxon>
        <taxon>Agaricomycetes</taxon>
        <taxon>Agaricomycetidae</taxon>
        <taxon>Agaricales</taxon>
        <taxon>Marasmiineae</taxon>
        <taxon>Omphalotaceae</taxon>
        <taxon>Lentinula</taxon>
    </lineage>
</organism>
<dbReference type="PANTHER" id="PTHR33096">
    <property type="entry name" value="CXC2 DOMAIN-CONTAINING PROTEIN"/>
    <property type="match status" value="1"/>
</dbReference>
<accession>A0A9W8P9S6</accession>
<evidence type="ECO:0000256" key="1">
    <source>
        <dbReference type="SAM" id="MobiDB-lite"/>
    </source>
</evidence>
<dbReference type="PANTHER" id="PTHR33096:SF1">
    <property type="entry name" value="CXC1-LIKE CYSTEINE CLUSTER ASSOCIATED WITH KDZ TRANSPOSASES DOMAIN-CONTAINING PROTEIN"/>
    <property type="match status" value="1"/>
</dbReference>
<keyword evidence="3" id="KW-1185">Reference proteome</keyword>
<evidence type="ECO:0000313" key="3">
    <source>
        <dbReference type="Proteomes" id="UP001142393"/>
    </source>
</evidence>
<gene>
    <name evidence="2" type="ORF">DFH05DRAFT_1595335</name>
</gene>